<evidence type="ECO:0000313" key="3">
    <source>
        <dbReference type="Proteomes" id="UP000499080"/>
    </source>
</evidence>
<reference evidence="2 3" key="1">
    <citation type="journal article" date="2019" name="Sci. Rep.">
        <title>Orb-weaving spider Araneus ventricosus genome elucidates the spidroin gene catalogue.</title>
        <authorList>
            <person name="Kono N."/>
            <person name="Nakamura H."/>
            <person name="Ohtoshi R."/>
            <person name="Moran D.A.P."/>
            <person name="Shinohara A."/>
            <person name="Yoshida Y."/>
            <person name="Fujiwara M."/>
            <person name="Mori M."/>
            <person name="Tomita M."/>
            <person name="Arakawa K."/>
        </authorList>
    </citation>
    <scope>NUCLEOTIDE SEQUENCE [LARGE SCALE GENOMIC DNA]</scope>
</reference>
<sequence length="92" mass="10248">MIGEILSLNYVSEPAPKFGFFPRAAVLPENSESPPINESVPDFPLTSILPRKTGRAYTILYPLTFENRGGKSLNITLQQPQPPADDYQIQSR</sequence>
<gene>
    <name evidence="2" type="ORF">AVEN_91548_1</name>
</gene>
<evidence type="ECO:0000256" key="1">
    <source>
        <dbReference type="SAM" id="MobiDB-lite"/>
    </source>
</evidence>
<evidence type="ECO:0000313" key="2">
    <source>
        <dbReference type="EMBL" id="GBL92223.1"/>
    </source>
</evidence>
<feature type="region of interest" description="Disordered" evidence="1">
    <location>
        <begin position="73"/>
        <end position="92"/>
    </location>
</feature>
<dbReference type="Proteomes" id="UP000499080">
    <property type="component" value="Unassembled WGS sequence"/>
</dbReference>
<protein>
    <submittedName>
        <fullName evidence="2">Uncharacterized protein</fullName>
    </submittedName>
</protein>
<name>A0A4Y2BJT3_ARAVE</name>
<keyword evidence="3" id="KW-1185">Reference proteome</keyword>
<proteinExistence type="predicted"/>
<accession>A0A4Y2BJT3</accession>
<dbReference type="AlphaFoldDB" id="A0A4Y2BJT3"/>
<organism evidence="2 3">
    <name type="scientific">Araneus ventricosus</name>
    <name type="common">Orbweaver spider</name>
    <name type="synonym">Epeira ventricosa</name>
    <dbReference type="NCBI Taxonomy" id="182803"/>
    <lineage>
        <taxon>Eukaryota</taxon>
        <taxon>Metazoa</taxon>
        <taxon>Ecdysozoa</taxon>
        <taxon>Arthropoda</taxon>
        <taxon>Chelicerata</taxon>
        <taxon>Arachnida</taxon>
        <taxon>Araneae</taxon>
        <taxon>Araneomorphae</taxon>
        <taxon>Entelegynae</taxon>
        <taxon>Araneoidea</taxon>
        <taxon>Araneidae</taxon>
        <taxon>Araneus</taxon>
    </lineage>
</organism>
<comment type="caution">
    <text evidence="2">The sequence shown here is derived from an EMBL/GenBank/DDBJ whole genome shotgun (WGS) entry which is preliminary data.</text>
</comment>
<dbReference type="EMBL" id="BGPR01000084">
    <property type="protein sequence ID" value="GBL92223.1"/>
    <property type="molecule type" value="Genomic_DNA"/>
</dbReference>